<accession>A0A2S2NVG7</accession>
<reference evidence="1" key="1">
    <citation type="submission" date="2018-04" db="EMBL/GenBank/DDBJ databases">
        <title>Transcriptome of Schizaphis graminum biotype I.</title>
        <authorList>
            <person name="Scully E.D."/>
            <person name="Geib S.M."/>
            <person name="Palmer N.A."/>
            <person name="Koch K."/>
            <person name="Bradshaw J."/>
            <person name="Heng-Moss T."/>
            <person name="Sarath G."/>
        </authorList>
    </citation>
    <scope>NUCLEOTIDE SEQUENCE</scope>
</reference>
<evidence type="ECO:0000313" key="1">
    <source>
        <dbReference type="EMBL" id="MBY21137.1"/>
    </source>
</evidence>
<dbReference type="AlphaFoldDB" id="A0A2S2NVG7"/>
<dbReference type="EMBL" id="GGMR01008518">
    <property type="protein sequence ID" value="MBY21137.1"/>
    <property type="molecule type" value="Transcribed_RNA"/>
</dbReference>
<gene>
    <name evidence="1" type="ORF">g.36081</name>
</gene>
<proteinExistence type="predicted"/>
<sequence length="209" mass="24653">MKSLNEWGVDDTKLLMELYRKNISKVGLERTFRTKLKMFEYIADTINNILNITRTAEQCLNRYKTIFRRKNFKQNRLNNDMSIKNIVIENNLNNSDNSNCDTHFVDDLYESEFNTHIYDGKTLRKAVKQPKMVPKLLPKEPDTSQDTVLTRTLREIANQKEKTLLKIAANQERAEERRHQETLTLIRQLGETIVRYIGNQQGVTSEQHY</sequence>
<name>A0A2S2NVG7_SCHGA</name>
<protein>
    <submittedName>
        <fullName evidence="1">Uncharacterized protein</fullName>
    </submittedName>
</protein>
<organism evidence="1">
    <name type="scientific">Schizaphis graminum</name>
    <name type="common">Green bug aphid</name>
    <dbReference type="NCBI Taxonomy" id="13262"/>
    <lineage>
        <taxon>Eukaryota</taxon>
        <taxon>Metazoa</taxon>
        <taxon>Ecdysozoa</taxon>
        <taxon>Arthropoda</taxon>
        <taxon>Hexapoda</taxon>
        <taxon>Insecta</taxon>
        <taxon>Pterygota</taxon>
        <taxon>Neoptera</taxon>
        <taxon>Paraneoptera</taxon>
        <taxon>Hemiptera</taxon>
        <taxon>Sternorrhyncha</taxon>
        <taxon>Aphidomorpha</taxon>
        <taxon>Aphidoidea</taxon>
        <taxon>Aphididae</taxon>
        <taxon>Aphidini</taxon>
        <taxon>Schizaphis</taxon>
    </lineage>
</organism>